<dbReference type="GO" id="GO:0032993">
    <property type="term" value="C:protein-DNA complex"/>
    <property type="evidence" value="ECO:0007669"/>
    <property type="project" value="TreeGrafter"/>
</dbReference>
<keyword evidence="2" id="KW-0597">Phosphoprotein</keyword>
<evidence type="ECO:0000256" key="1">
    <source>
        <dbReference type="ARBA" id="ARBA00023125"/>
    </source>
</evidence>
<dbReference type="EMBL" id="VJXR01000045">
    <property type="protein sequence ID" value="TRW44400.1"/>
    <property type="molecule type" value="Genomic_DNA"/>
</dbReference>
<accession>A0A552WNR8</accession>
<dbReference type="SMART" id="SM00862">
    <property type="entry name" value="Trans_reg_C"/>
    <property type="match status" value="1"/>
</dbReference>
<dbReference type="CDD" id="cd00383">
    <property type="entry name" value="trans_reg_C"/>
    <property type="match status" value="1"/>
</dbReference>
<dbReference type="PROSITE" id="PS51755">
    <property type="entry name" value="OMPR_PHOB"/>
    <property type="match status" value="1"/>
</dbReference>
<protein>
    <submittedName>
        <fullName evidence="6">Response regulator transcription factor</fullName>
    </submittedName>
</protein>
<dbReference type="Pfam" id="PF00072">
    <property type="entry name" value="Response_reg"/>
    <property type="match status" value="1"/>
</dbReference>
<dbReference type="GO" id="GO:0005829">
    <property type="term" value="C:cytosol"/>
    <property type="evidence" value="ECO:0007669"/>
    <property type="project" value="TreeGrafter"/>
</dbReference>
<evidence type="ECO:0000313" key="7">
    <source>
        <dbReference type="Proteomes" id="UP000318693"/>
    </source>
</evidence>
<dbReference type="PANTHER" id="PTHR48111:SF36">
    <property type="entry name" value="TRANSCRIPTIONAL REGULATORY PROTEIN CUTR"/>
    <property type="match status" value="1"/>
</dbReference>
<organism evidence="6 7">
    <name type="scientific">Georgenia yuyongxinii</name>
    <dbReference type="NCBI Taxonomy" id="2589797"/>
    <lineage>
        <taxon>Bacteria</taxon>
        <taxon>Bacillati</taxon>
        <taxon>Actinomycetota</taxon>
        <taxon>Actinomycetes</taxon>
        <taxon>Micrococcales</taxon>
        <taxon>Bogoriellaceae</taxon>
        <taxon>Georgenia</taxon>
    </lineage>
</organism>
<dbReference type="InterPro" id="IPR011006">
    <property type="entry name" value="CheY-like_superfamily"/>
</dbReference>
<dbReference type="PROSITE" id="PS50110">
    <property type="entry name" value="RESPONSE_REGULATORY"/>
    <property type="match status" value="1"/>
</dbReference>
<dbReference type="InterPro" id="IPR001867">
    <property type="entry name" value="OmpR/PhoB-type_DNA-bd"/>
</dbReference>
<name>A0A552WNR8_9MICO</name>
<dbReference type="GO" id="GO:0000156">
    <property type="term" value="F:phosphorelay response regulator activity"/>
    <property type="evidence" value="ECO:0007669"/>
    <property type="project" value="TreeGrafter"/>
</dbReference>
<reference evidence="6 7" key="1">
    <citation type="submission" date="2019-07" db="EMBL/GenBank/DDBJ databases">
        <title>Georgenia wutianyii sp. nov. and Georgenia *** sp. nov. isolated from plateau pika (Ochotona curzoniae) in the Qinghai-Tibet plateau of China.</title>
        <authorList>
            <person name="Tian Z."/>
        </authorList>
    </citation>
    <scope>NUCLEOTIDE SEQUENCE [LARGE SCALE GENOMIC DNA]</scope>
    <source>
        <strain evidence="6 7">Z446</strain>
    </source>
</reference>
<feature type="DNA-binding region" description="OmpR/PhoB-type" evidence="3">
    <location>
        <begin position="124"/>
        <end position="219"/>
    </location>
</feature>
<proteinExistence type="predicted"/>
<dbReference type="SMART" id="SM00448">
    <property type="entry name" value="REC"/>
    <property type="match status" value="1"/>
</dbReference>
<dbReference type="Pfam" id="PF00486">
    <property type="entry name" value="Trans_reg_C"/>
    <property type="match status" value="1"/>
</dbReference>
<evidence type="ECO:0000313" key="6">
    <source>
        <dbReference type="EMBL" id="TRW44400.1"/>
    </source>
</evidence>
<dbReference type="Gene3D" id="6.10.250.690">
    <property type="match status" value="1"/>
</dbReference>
<evidence type="ECO:0000259" key="5">
    <source>
        <dbReference type="PROSITE" id="PS51755"/>
    </source>
</evidence>
<dbReference type="Gene3D" id="3.40.50.2300">
    <property type="match status" value="1"/>
</dbReference>
<keyword evidence="7" id="KW-1185">Reference proteome</keyword>
<feature type="domain" description="Response regulatory" evidence="4">
    <location>
        <begin position="2"/>
        <end position="116"/>
    </location>
</feature>
<feature type="modified residue" description="4-aspartylphosphate" evidence="2">
    <location>
        <position position="51"/>
    </location>
</feature>
<dbReference type="SUPFAM" id="SSF52172">
    <property type="entry name" value="CheY-like"/>
    <property type="match status" value="1"/>
</dbReference>
<dbReference type="GO" id="GO:0006355">
    <property type="term" value="P:regulation of DNA-templated transcription"/>
    <property type="evidence" value="ECO:0007669"/>
    <property type="project" value="InterPro"/>
</dbReference>
<dbReference type="RefSeq" id="WP_143419060.1">
    <property type="nucleotide sequence ID" value="NZ_VJXR01000045.1"/>
</dbReference>
<dbReference type="InterPro" id="IPR001789">
    <property type="entry name" value="Sig_transdc_resp-reg_receiver"/>
</dbReference>
<comment type="caution">
    <text evidence="6">The sequence shown here is derived from an EMBL/GenBank/DDBJ whole genome shotgun (WGS) entry which is preliminary data.</text>
</comment>
<dbReference type="PANTHER" id="PTHR48111">
    <property type="entry name" value="REGULATOR OF RPOS"/>
    <property type="match status" value="1"/>
</dbReference>
<feature type="domain" description="OmpR/PhoB-type" evidence="5">
    <location>
        <begin position="124"/>
        <end position="219"/>
    </location>
</feature>
<sequence>MRLLLVEDERDLADTLASGLRREGYAVDVAYDGLSALTRLAAADADLVILDRDLPMLSGDAVCKTMRELQHPARILMLTAAGSLEDRVAGLDLGADDYLPKPFAYVELLARLRALARRTPRSPGIVLEAAGVRVDTVRRLAERDGRPLHLTPKELGVLETLLAARGGFVSVDELLAEIWPDSDERGRNVVKTAVHTLRGKLGAPDAIASAPGHGYRIEVGS</sequence>
<dbReference type="Proteomes" id="UP000318693">
    <property type="component" value="Unassembled WGS sequence"/>
</dbReference>
<evidence type="ECO:0000256" key="2">
    <source>
        <dbReference type="PROSITE-ProRule" id="PRU00169"/>
    </source>
</evidence>
<keyword evidence="1 3" id="KW-0238">DNA-binding</keyword>
<dbReference type="GO" id="GO:0000976">
    <property type="term" value="F:transcription cis-regulatory region binding"/>
    <property type="evidence" value="ECO:0007669"/>
    <property type="project" value="TreeGrafter"/>
</dbReference>
<dbReference type="AlphaFoldDB" id="A0A552WNR8"/>
<evidence type="ECO:0000256" key="3">
    <source>
        <dbReference type="PROSITE-ProRule" id="PRU01091"/>
    </source>
</evidence>
<evidence type="ECO:0000259" key="4">
    <source>
        <dbReference type="PROSITE" id="PS50110"/>
    </source>
</evidence>
<dbReference type="InterPro" id="IPR036388">
    <property type="entry name" value="WH-like_DNA-bd_sf"/>
</dbReference>
<dbReference type="Gene3D" id="1.10.10.10">
    <property type="entry name" value="Winged helix-like DNA-binding domain superfamily/Winged helix DNA-binding domain"/>
    <property type="match status" value="1"/>
</dbReference>
<gene>
    <name evidence="6" type="ORF">FJ693_13805</name>
</gene>
<dbReference type="InterPro" id="IPR039420">
    <property type="entry name" value="WalR-like"/>
</dbReference>